<dbReference type="EMBL" id="VXIV02001817">
    <property type="protein sequence ID" value="KAF6029412.1"/>
    <property type="molecule type" value="Genomic_DNA"/>
</dbReference>
<name>A0A7J7JSS7_BUGNE</name>
<protein>
    <submittedName>
        <fullName evidence="1">Uncharacterized protein</fullName>
    </submittedName>
</protein>
<accession>A0A7J7JSS7</accession>
<evidence type="ECO:0000313" key="2">
    <source>
        <dbReference type="Proteomes" id="UP000593567"/>
    </source>
</evidence>
<gene>
    <name evidence="1" type="ORF">EB796_012291</name>
</gene>
<proteinExistence type="predicted"/>
<reference evidence="1" key="1">
    <citation type="submission" date="2020-06" db="EMBL/GenBank/DDBJ databases">
        <title>Draft genome of Bugula neritina, a colonial animal packing powerful symbionts and potential medicines.</title>
        <authorList>
            <person name="Rayko M."/>
        </authorList>
    </citation>
    <scope>NUCLEOTIDE SEQUENCE [LARGE SCALE GENOMIC DNA]</scope>
    <source>
        <strain evidence="1">Kwan_BN1</strain>
    </source>
</reference>
<evidence type="ECO:0000313" key="1">
    <source>
        <dbReference type="EMBL" id="KAF6029412.1"/>
    </source>
</evidence>
<dbReference type="Proteomes" id="UP000593567">
    <property type="component" value="Unassembled WGS sequence"/>
</dbReference>
<comment type="caution">
    <text evidence="1">The sequence shown here is derived from an EMBL/GenBank/DDBJ whole genome shotgun (WGS) entry which is preliminary data.</text>
</comment>
<organism evidence="1 2">
    <name type="scientific">Bugula neritina</name>
    <name type="common">Brown bryozoan</name>
    <name type="synonym">Sertularia neritina</name>
    <dbReference type="NCBI Taxonomy" id="10212"/>
    <lineage>
        <taxon>Eukaryota</taxon>
        <taxon>Metazoa</taxon>
        <taxon>Spiralia</taxon>
        <taxon>Lophotrochozoa</taxon>
        <taxon>Bryozoa</taxon>
        <taxon>Gymnolaemata</taxon>
        <taxon>Cheilostomatida</taxon>
        <taxon>Flustrina</taxon>
        <taxon>Buguloidea</taxon>
        <taxon>Bugulidae</taxon>
        <taxon>Bugula</taxon>
    </lineage>
</organism>
<dbReference type="AlphaFoldDB" id="A0A7J7JSS7"/>
<sequence>MLQLSLKEDVVGELDTAVSMKLEGSVKADVAKMFQTSIEGSRTVTAENDFGELFIKTVGEYDMVQFFKECSVQLTSPLISQLLEKKKKIFVVTGIGSIQGDSTLTYKVDQDSRVAASVSIHCISTLLFSNLALSNILYMWKLQQYLTTQNTHSSASADVSVTGEKESARGEKLYVPDGAVIMYRLTRVEINKQTGMQLVITLG</sequence>
<keyword evidence="2" id="KW-1185">Reference proteome</keyword>